<dbReference type="Gene3D" id="3.30.70.100">
    <property type="match status" value="1"/>
</dbReference>
<dbReference type="Proteomes" id="UP000198775">
    <property type="component" value="Unassembled WGS sequence"/>
</dbReference>
<keyword evidence="2" id="KW-1185">Reference proteome</keyword>
<dbReference type="RefSeq" id="WP_092660148.1">
    <property type="nucleotide sequence ID" value="NZ_FOCX01000009.1"/>
</dbReference>
<proteinExistence type="predicted"/>
<dbReference type="GO" id="GO:0004497">
    <property type="term" value="F:monooxygenase activity"/>
    <property type="evidence" value="ECO:0007669"/>
    <property type="project" value="UniProtKB-KW"/>
</dbReference>
<gene>
    <name evidence="1" type="ORF">SAMN05216388_1009131</name>
</gene>
<dbReference type="SUPFAM" id="SSF54909">
    <property type="entry name" value="Dimeric alpha+beta barrel"/>
    <property type="match status" value="1"/>
</dbReference>
<organism evidence="1 2">
    <name type="scientific">Halorientalis persicus</name>
    <dbReference type="NCBI Taxonomy" id="1367881"/>
    <lineage>
        <taxon>Archaea</taxon>
        <taxon>Methanobacteriati</taxon>
        <taxon>Methanobacteriota</taxon>
        <taxon>Stenosarchaea group</taxon>
        <taxon>Halobacteria</taxon>
        <taxon>Halobacteriales</taxon>
        <taxon>Haloarculaceae</taxon>
        <taxon>Halorientalis</taxon>
    </lineage>
</organism>
<keyword evidence="1" id="KW-0503">Monooxygenase</keyword>
<evidence type="ECO:0000313" key="1">
    <source>
        <dbReference type="EMBL" id="SEO20996.1"/>
    </source>
</evidence>
<reference evidence="2" key="1">
    <citation type="submission" date="2016-10" db="EMBL/GenBank/DDBJ databases">
        <authorList>
            <person name="Varghese N."/>
            <person name="Submissions S."/>
        </authorList>
    </citation>
    <scope>NUCLEOTIDE SEQUENCE [LARGE SCALE GENOMIC DNA]</scope>
    <source>
        <strain evidence="2">IBRC-M 10043</strain>
    </source>
</reference>
<dbReference type="AlphaFoldDB" id="A0A1H8MUV3"/>
<name>A0A1H8MUV3_9EURY</name>
<dbReference type="EMBL" id="FOCX01000009">
    <property type="protein sequence ID" value="SEO20996.1"/>
    <property type="molecule type" value="Genomic_DNA"/>
</dbReference>
<protein>
    <submittedName>
        <fullName evidence="1">Quinol monooxygenase YgiN</fullName>
    </submittedName>
</protein>
<sequence length="102" mass="11275">MSDSDYALLAQFEAKEGKAEEVAEFLESALPMAEAEPNTTTWFALRLDETRFGIFDTFPDEDGRQAHLDGEIAEQLMANADDLLVDDPQIEEVDVLAAKHSG</sequence>
<dbReference type="InterPro" id="IPR011008">
    <property type="entry name" value="Dimeric_a/b-barrel"/>
</dbReference>
<accession>A0A1H8MUV3</accession>
<evidence type="ECO:0000313" key="2">
    <source>
        <dbReference type="Proteomes" id="UP000198775"/>
    </source>
</evidence>
<keyword evidence="1" id="KW-0560">Oxidoreductase</keyword>
<dbReference type="OrthoDB" id="328287at2157"/>